<organism evidence="2 3">
    <name type="scientific">Pseudoalteromonas fenneropenaei</name>
    <dbReference type="NCBI Taxonomy" id="1737459"/>
    <lineage>
        <taxon>Bacteria</taxon>
        <taxon>Pseudomonadati</taxon>
        <taxon>Pseudomonadota</taxon>
        <taxon>Gammaproteobacteria</taxon>
        <taxon>Alteromonadales</taxon>
        <taxon>Pseudoalteromonadaceae</taxon>
        <taxon>Pseudoalteromonas</taxon>
    </lineage>
</organism>
<feature type="chain" id="PRO_5046752177" evidence="1">
    <location>
        <begin position="24"/>
        <end position="219"/>
    </location>
</feature>
<evidence type="ECO:0000313" key="2">
    <source>
        <dbReference type="EMBL" id="MFC3031506.1"/>
    </source>
</evidence>
<proteinExistence type="predicted"/>
<evidence type="ECO:0000256" key="1">
    <source>
        <dbReference type="SAM" id="SignalP"/>
    </source>
</evidence>
<gene>
    <name evidence="2" type="ORF">ACFOEE_03085</name>
</gene>
<dbReference type="Proteomes" id="UP001595453">
    <property type="component" value="Unassembled WGS sequence"/>
</dbReference>
<name>A0ABV7CG04_9GAMM</name>
<dbReference type="SUPFAM" id="SSF48452">
    <property type="entry name" value="TPR-like"/>
    <property type="match status" value="1"/>
</dbReference>
<dbReference type="EMBL" id="JBHRSD010000006">
    <property type="protein sequence ID" value="MFC3031506.1"/>
    <property type="molecule type" value="Genomic_DNA"/>
</dbReference>
<dbReference type="Gene3D" id="1.25.40.10">
    <property type="entry name" value="Tetratricopeptide repeat domain"/>
    <property type="match status" value="1"/>
</dbReference>
<feature type="signal peptide" evidence="1">
    <location>
        <begin position="1"/>
        <end position="23"/>
    </location>
</feature>
<keyword evidence="1" id="KW-0732">Signal</keyword>
<dbReference type="InterPro" id="IPR011990">
    <property type="entry name" value="TPR-like_helical_dom_sf"/>
</dbReference>
<reference evidence="3" key="1">
    <citation type="journal article" date="2019" name="Int. J. Syst. Evol. Microbiol.">
        <title>The Global Catalogue of Microorganisms (GCM) 10K type strain sequencing project: providing services to taxonomists for standard genome sequencing and annotation.</title>
        <authorList>
            <consortium name="The Broad Institute Genomics Platform"/>
            <consortium name="The Broad Institute Genome Sequencing Center for Infectious Disease"/>
            <person name="Wu L."/>
            <person name="Ma J."/>
        </authorList>
    </citation>
    <scope>NUCLEOTIDE SEQUENCE [LARGE SCALE GENOMIC DNA]</scope>
    <source>
        <strain evidence="3">KCTC 42730</strain>
    </source>
</reference>
<comment type="caution">
    <text evidence="2">The sequence shown here is derived from an EMBL/GenBank/DDBJ whole genome shotgun (WGS) entry which is preliminary data.</text>
</comment>
<dbReference type="RefSeq" id="WP_377120808.1">
    <property type="nucleotide sequence ID" value="NZ_JBHRSD010000006.1"/>
</dbReference>
<keyword evidence="3" id="KW-1185">Reference proteome</keyword>
<sequence length="219" mass="24112">MKLIKLSALCFALNGLFSSLAGAADLGTDLRAVQDSWATVNYELQDKAREAGFEALIKDSQRLVEHFPENAESHIWHGIVQSSFAGAKGGLGALGLAEAAKEELEKAIAIDEKALQGSALTSLGTLYAKVPGWPIGFGSDKKARALFEKSLQINPDGLDINYFYAEFLYDDKKYQAAFEHLQKAKAAPPRIGREKADKYRQQEVDMLLAKVEKKLKKHK</sequence>
<evidence type="ECO:0000313" key="3">
    <source>
        <dbReference type="Proteomes" id="UP001595453"/>
    </source>
</evidence>
<accession>A0ABV7CG04</accession>
<protein>
    <submittedName>
        <fullName evidence="2">Tetratricopeptide repeat protein</fullName>
    </submittedName>
</protein>